<dbReference type="Pfam" id="PF12010">
    <property type="entry name" value="DUF3502"/>
    <property type="match status" value="1"/>
</dbReference>
<evidence type="ECO:0000259" key="3">
    <source>
        <dbReference type="Pfam" id="PF12010"/>
    </source>
</evidence>
<feature type="chain" id="PRO_5045054410" evidence="2">
    <location>
        <begin position="23"/>
        <end position="537"/>
    </location>
</feature>
<accession>A0ABT6TN02</accession>
<evidence type="ECO:0000256" key="1">
    <source>
        <dbReference type="SAM" id="MobiDB-lite"/>
    </source>
</evidence>
<feature type="region of interest" description="Disordered" evidence="1">
    <location>
        <begin position="30"/>
        <end position="61"/>
    </location>
</feature>
<dbReference type="Pfam" id="PF01547">
    <property type="entry name" value="SBP_bac_1"/>
    <property type="match status" value="1"/>
</dbReference>
<evidence type="ECO:0000313" key="4">
    <source>
        <dbReference type="EMBL" id="MDI4648104.1"/>
    </source>
</evidence>
<proteinExistence type="predicted"/>
<evidence type="ECO:0000313" key="5">
    <source>
        <dbReference type="Proteomes" id="UP001161691"/>
    </source>
</evidence>
<feature type="signal peptide" evidence="2">
    <location>
        <begin position="1"/>
        <end position="22"/>
    </location>
</feature>
<dbReference type="SUPFAM" id="SSF53850">
    <property type="entry name" value="Periplasmic binding protein-like II"/>
    <property type="match status" value="1"/>
</dbReference>
<feature type="compositionally biased region" description="Low complexity" evidence="1">
    <location>
        <begin position="33"/>
        <end position="61"/>
    </location>
</feature>
<dbReference type="RefSeq" id="WP_282910841.1">
    <property type="nucleotide sequence ID" value="NZ_JAGRPV010000001.1"/>
</dbReference>
<dbReference type="InterPro" id="IPR006059">
    <property type="entry name" value="SBP"/>
</dbReference>
<protein>
    <submittedName>
        <fullName evidence="4">ABC transporter substrate-binding protein</fullName>
    </submittedName>
</protein>
<name>A0ABT6TN02_9BACL</name>
<dbReference type="Gene3D" id="3.40.190.10">
    <property type="entry name" value="Periplasmic binding protein-like II"/>
    <property type="match status" value="2"/>
</dbReference>
<keyword evidence="2" id="KW-0732">Signal</keyword>
<feature type="domain" description="DUF3502" evidence="3">
    <location>
        <begin position="470"/>
        <end position="535"/>
    </location>
</feature>
<dbReference type="PROSITE" id="PS51257">
    <property type="entry name" value="PROKAR_LIPOPROTEIN"/>
    <property type="match status" value="1"/>
</dbReference>
<evidence type="ECO:0000256" key="2">
    <source>
        <dbReference type="SAM" id="SignalP"/>
    </source>
</evidence>
<keyword evidence="5" id="KW-1185">Reference proteome</keyword>
<dbReference type="EMBL" id="JAGRPV010000001">
    <property type="protein sequence ID" value="MDI4648104.1"/>
    <property type="molecule type" value="Genomic_DNA"/>
</dbReference>
<organism evidence="4 5">
    <name type="scientific">Cohnella hashimotonis</name>
    <dbReference type="NCBI Taxonomy" id="2826895"/>
    <lineage>
        <taxon>Bacteria</taxon>
        <taxon>Bacillati</taxon>
        <taxon>Bacillota</taxon>
        <taxon>Bacilli</taxon>
        <taxon>Bacillales</taxon>
        <taxon>Paenibacillaceae</taxon>
        <taxon>Cohnella</taxon>
    </lineage>
</organism>
<comment type="caution">
    <text evidence="4">The sequence shown here is derived from an EMBL/GenBank/DDBJ whole genome shotgun (WGS) entry which is preliminary data.</text>
</comment>
<reference evidence="4" key="1">
    <citation type="submission" date="2023-04" db="EMBL/GenBank/DDBJ databases">
        <title>Comparative genomic analysis of Cohnella hashimotonis sp. nov., isolated from the International Space Station.</title>
        <authorList>
            <person name="Venkateswaran K."/>
            <person name="Simpson A."/>
        </authorList>
    </citation>
    <scope>NUCLEOTIDE SEQUENCE</scope>
    <source>
        <strain evidence="4">F6_2S_P_1</strain>
    </source>
</reference>
<gene>
    <name evidence="4" type="ORF">KB449_24350</name>
</gene>
<dbReference type="Proteomes" id="UP001161691">
    <property type="component" value="Unassembled WGS sequence"/>
</dbReference>
<dbReference type="PANTHER" id="PTHR43649:SF17">
    <property type="entry name" value="ABC TRANSPORTER SOLUTE BINDING PROTEIN-SUGAR TRANSPORT"/>
    <property type="match status" value="1"/>
</dbReference>
<dbReference type="InterPro" id="IPR022627">
    <property type="entry name" value="DUF3502"/>
</dbReference>
<dbReference type="PANTHER" id="PTHR43649">
    <property type="entry name" value="ARABINOSE-BINDING PROTEIN-RELATED"/>
    <property type="match status" value="1"/>
</dbReference>
<dbReference type="InterPro" id="IPR050490">
    <property type="entry name" value="Bact_solute-bd_prot1"/>
</dbReference>
<sequence>MFVQTRLGKSALALAALSVVLAGCGGNNDNNKGADASASSSASASPKASASGSASASASASDAASPSAAASDLKEYKLTLYLPGTPPKDEAKVEAEINKYLKEKINATLDINLVDWGQWDNKMNLAIASRDPMDIIFTASWNGHATNVAKGAFLPLNDPNGKHGNLLEKYGQDILSTLPEAFLTGAKINGFNYGIPTNKELAEQGGIIFRKDIADELGVTDQLMAAKTIADLEPVLAKVKAEKPEMTPVFLRDGDNFNSHYFAKYDFLGDNTIEGAIMKDGDETTVKPRNELPRYKETLEITRDFFKKGYINKDAATTQLSGNDAMKKGNVFMMTSALKPGKDAETANATGLAGKLAQVAMTDRTVATSDTAGSMLGISTTSGDPERAMMFIDLLHTDKYLNNLLNFGIEGDHYTKSGEIITPTDNTGNYAIGATWMLGSQFLNYVWNTEAPDKWEQFKKFNEGAHNSPGLGFTFNAEPVKSQVSVESNIRKQYDPGLDTGSIDPAKADEYYKKLKANGLDAIIAEKQKQLNAFLGK</sequence>